<accession>A0AAE0ZWN8</accession>
<evidence type="ECO:0000313" key="2">
    <source>
        <dbReference type="Proteomes" id="UP001283361"/>
    </source>
</evidence>
<keyword evidence="2" id="KW-1185">Reference proteome</keyword>
<gene>
    <name evidence="1" type="ORF">RRG08_039865</name>
</gene>
<protein>
    <submittedName>
        <fullName evidence="1">Uncharacterized protein</fullName>
    </submittedName>
</protein>
<dbReference type="AlphaFoldDB" id="A0AAE0ZWN8"/>
<name>A0AAE0ZWN8_9GAST</name>
<organism evidence="1 2">
    <name type="scientific">Elysia crispata</name>
    <name type="common">lettuce slug</name>
    <dbReference type="NCBI Taxonomy" id="231223"/>
    <lineage>
        <taxon>Eukaryota</taxon>
        <taxon>Metazoa</taxon>
        <taxon>Spiralia</taxon>
        <taxon>Lophotrochozoa</taxon>
        <taxon>Mollusca</taxon>
        <taxon>Gastropoda</taxon>
        <taxon>Heterobranchia</taxon>
        <taxon>Euthyneura</taxon>
        <taxon>Panpulmonata</taxon>
        <taxon>Sacoglossa</taxon>
        <taxon>Placobranchoidea</taxon>
        <taxon>Plakobranchidae</taxon>
        <taxon>Elysia</taxon>
    </lineage>
</organism>
<proteinExistence type="predicted"/>
<dbReference type="EMBL" id="JAWDGP010003233">
    <property type="protein sequence ID" value="KAK3776276.1"/>
    <property type="molecule type" value="Genomic_DNA"/>
</dbReference>
<sequence>MVLQQDKGGISQKGIPFLYQVIDTQIELSTSSPFYRLSFLISPELERKLDQDSLSLNSERSPIMSFSSRAWPPSQGLVNTKQQHFMDSSR</sequence>
<dbReference type="Proteomes" id="UP001283361">
    <property type="component" value="Unassembled WGS sequence"/>
</dbReference>
<evidence type="ECO:0000313" key="1">
    <source>
        <dbReference type="EMBL" id="KAK3776276.1"/>
    </source>
</evidence>
<comment type="caution">
    <text evidence="1">The sequence shown here is derived from an EMBL/GenBank/DDBJ whole genome shotgun (WGS) entry which is preliminary data.</text>
</comment>
<reference evidence="1" key="1">
    <citation type="journal article" date="2023" name="G3 (Bethesda)">
        <title>A reference genome for the long-term kleptoplast-retaining sea slug Elysia crispata morphotype clarki.</title>
        <authorList>
            <person name="Eastman K.E."/>
            <person name="Pendleton A.L."/>
            <person name="Shaikh M.A."/>
            <person name="Suttiyut T."/>
            <person name="Ogas R."/>
            <person name="Tomko P."/>
            <person name="Gavelis G."/>
            <person name="Widhalm J.R."/>
            <person name="Wisecaver J.H."/>
        </authorList>
    </citation>
    <scope>NUCLEOTIDE SEQUENCE</scope>
    <source>
        <strain evidence="1">ECLA1</strain>
    </source>
</reference>